<keyword evidence="3" id="KW-0227">DNA damage</keyword>
<evidence type="ECO:0000313" key="11">
    <source>
        <dbReference type="Proteomes" id="UP000253850"/>
    </source>
</evidence>
<evidence type="ECO:0000256" key="2">
    <source>
        <dbReference type="ARBA" id="ARBA00022670"/>
    </source>
</evidence>
<evidence type="ECO:0000313" key="12">
    <source>
        <dbReference type="Proteomes" id="UP000289193"/>
    </source>
</evidence>
<evidence type="ECO:0000256" key="1">
    <source>
        <dbReference type="ARBA" id="ARBA00008136"/>
    </source>
</evidence>
<dbReference type="GO" id="GO:0008233">
    <property type="term" value="F:peptidase activity"/>
    <property type="evidence" value="ECO:0007669"/>
    <property type="project" value="UniProtKB-KW"/>
</dbReference>
<dbReference type="GO" id="GO:0016829">
    <property type="term" value="F:lyase activity"/>
    <property type="evidence" value="ECO:0007669"/>
    <property type="project" value="UniProtKB-KW"/>
</dbReference>
<reference evidence="9 11" key="2">
    <citation type="submission" date="2018-07" db="EMBL/GenBank/DDBJ databases">
        <title>Complete genome of the Arcobacter bivalviorum type strain LMG 26154.</title>
        <authorList>
            <person name="Miller W.G."/>
            <person name="Yee E."/>
            <person name="Bono J.L."/>
        </authorList>
    </citation>
    <scope>NUCLEOTIDE SEQUENCE [LARGE SCALE GENOMIC DNA]</scope>
    <source>
        <strain evidence="9 11">LMG 26154</strain>
    </source>
</reference>
<dbReference type="EMBL" id="CP031217">
    <property type="protein sequence ID" value="AXH11934.1"/>
    <property type="molecule type" value="Genomic_DNA"/>
</dbReference>
<reference evidence="10 12" key="1">
    <citation type="submission" date="2017-10" db="EMBL/GenBank/DDBJ databases">
        <title>Genomics of the genus Arcobacter.</title>
        <authorList>
            <person name="Perez-Cataluna A."/>
            <person name="Figueras M.J."/>
        </authorList>
    </citation>
    <scope>NUCLEOTIDE SEQUENCE [LARGE SCALE GENOMIC DNA]</scope>
    <source>
        <strain evidence="10 12">CECT 7835</strain>
    </source>
</reference>
<keyword evidence="12" id="KW-1185">Reference proteome</keyword>
<evidence type="ECO:0000313" key="9">
    <source>
        <dbReference type="EMBL" id="AXH11934.1"/>
    </source>
</evidence>
<name>A0AAX2ACL2_9BACT</name>
<dbReference type="Proteomes" id="UP000253850">
    <property type="component" value="Chromosome"/>
</dbReference>
<comment type="similarity">
    <text evidence="1 8">Belongs to the SOS response-associated peptidase family.</text>
</comment>
<evidence type="ECO:0000256" key="6">
    <source>
        <dbReference type="ARBA" id="ARBA00023125"/>
    </source>
</evidence>
<keyword evidence="4 8" id="KW-0378">Hydrolase</keyword>
<proteinExistence type="inferred from homology"/>
<gene>
    <name evidence="9" type="ORF">ABIV_0927</name>
    <name evidence="10" type="ORF">CRV05_01415</name>
</gene>
<dbReference type="PANTHER" id="PTHR13604">
    <property type="entry name" value="DC12-RELATED"/>
    <property type="match status" value="1"/>
</dbReference>
<keyword evidence="5" id="KW-0190">Covalent protein-DNA linkage</keyword>
<accession>A0AAX2ACL2</accession>
<dbReference type="InterPro" id="IPR003738">
    <property type="entry name" value="SRAP"/>
</dbReference>
<sequence>MPGRLAIFDDISFKEDAKSLIKNDMIQKLNPKYNLPPTLPIPALLNNGNYLYTHFGYLPSWAKDKKSMNINARSESIFEKQTFRDSFRFRRCIIPINGFYEWKVEDKEKTPYFVKDIKNEYLALAGIWDEYFDIELNMKIVTTAIITCDANEKLGEIHHRMPVVLEKKDFAPWLYSDNLQEVNSLLKIYANEKLELYEVSSNVNKVLFNEKSCVEKIEKTQVGQQTLF</sequence>
<evidence type="ECO:0000256" key="7">
    <source>
        <dbReference type="ARBA" id="ARBA00023239"/>
    </source>
</evidence>
<keyword evidence="2 8" id="KW-0645">Protease</keyword>
<dbReference type="GO" id="GO:0003697">
    <property type="term" value="F:single-stranded DNA binding"/>
    <property type="evidence" value="ECO:0007669"/>
    <property type="project" value="InterPro"/>
</dbReference>
<dbReference type="GO" id="GO:0106300">
    <property type="term" value="P:protein-DNA covalent cross-linking repair"/>
    <property type="evidence" value="ECO:0007669"/>
    <property type="project" value="InterPro"/>
</dbReference>
<dbReference type="Pfam" id="PF02586">
    <property type="entry name" value="SRAP"/>
    <property type="match status" value="1"/>
</dbReference>
<keyword evidence="6" id="KW-0238">DNA-binding</keyword>
<dbReference type="EMBL" id="PDKM01000001">
    <property type="protein sequence ID" value="RXK11053.1"/>
    <property type="molecule type" value="Genomic_DNA"/>
</dbReference>
<dbReference type="Proteomes" id="UP000289193">
    <property type="component" value="Unassembled WGS sequence"/>
</dbReference>
<dbReference type="GO" id="GO:0006508">
    <property type="term" value="P:proteolysis"/>
    <property type="evidence" value="ECO:0007669"/>
    <property type="project" value="UniProtKB-KW"/>
</dbReference>
<evidence type="ECO:0000313" key="10">
    <source>
        <dbReference type="EMBL" id="RXK11053.1"/>
    </source>
</evidence>
<evidence type="ECO:0000256" key="4">
    <source>
        <dbReference type="ARBA" id="ARBA00022801"/>
    </source>
</evidence>
<dbReference type="InterPro" id="IPR036590">
    <property type="entry name" value="SRAP-like"/>
</dbReference>
<dbReference type="RefSeq" id="WP_114838789.1">
    <property type="nucleotide sequence ID" value="NZ_CP031217.1"/>
</dbReference>
<dbReference type="KEGG" id="hbv:ABIV_0927"/>
<dbReference type="Gene3D" id="3.90.1680.10">
    <property type="entry name" value="SOS response associated peptidase-like"/>
    <property type="match status" value="1"/>
</dbReference>
<dbReference type="EC" id="3.4.-.-" evidence="8"/>
<dbReference type="SUPFAM" id="SSF143081">
    <property type="entry name" value="BB1717-like"/>
    <property type="match status" value="1"/>
</dbReference>
<organism evidence="10 12">
    <name type="scientific">Halarcobacter bivalviorum</name>
    <dbReference type="NCBI Taxonomy" id="663364"/>
    <lineage>
        <taxon>Bacteria</taxon>
        <taxon>Pseudomonadati</taxon>
        <taxon>Campylobacterota</taxon>
        <taxon>Epsilonproteobacteria</taxon>
        <taxon>Campylobacterales</taxon>
        <taxon>Arcobacteraceae</taxon>
        <taxon>Halarcobacter</taxon>
    </lineage>
</organism>
<evidence type="ECO:0000256" key="5">
    <source>
        <dbReference type="ARBA" id="ARBA00023124"/>
    </source>
</evidence>
<evidence type="ECO:0000256" key="8">
    <source>
        <dbReference type="RuleBase" id="RU364100"/>
    </source>
</evidence>
<keyword evidence="7" id="KW-0456">Lyase</keyword>
<dbReference type="PANTHER" id="PTHR13604:SF0">
    <property type="entry name" value="ABASIC SITE PROCESSING PROTEIN HMCES"/>
    <property type="match status" value="1"/>
</dbReference>
<evidence type="ECO:0000256" key="3">
    <source>
        <dbReference type="ARBA" id="ARBA00022763"/>
    </source>
</evidence>
<dbReference type="AlphaFoldDB" id="A0AAX2ACL2"/>
<protein>
    <recommendedName>
        <fullName evidence="8">Abasic site processing protein</fullName>
        <ecNumber evidence="8">3.4.-.-</ecNumber>
    </recommendedName>
</protein>